<dbReference type="Pfam" id="PF05488">
    <property type="entry name" value="PAAR_motif"/>
    <property type="match status" value="1"/>
</dbReference>
<organism evidence="2">
    <name type="scientific">Lysobacter firmicutimachus</name>
    <dbReference type="NCBI Taxonomy" id="1792846"/>
    <lineage>
        <taxon>Bacteria</taxon>
        <taxon>Pseudomonadati</taxon>
        <taxon>Pseudomonadota</taxon>
        <taxon>Gammaproteobacteria</taxon>
        <taxon>Lysobacterales</taxon>
        <taxon>Lysobacteraceae</taxon>
        <taxon>Lysobacter</taxon>
    </lineage>
</organism>
<gene>
    <name evidence="2" type="ORF">ABU614_15870</name>
</gene>
<sequence length="102" mass="10430">MVRHRIQVGDTTSGGGSVVAGAPAQSPGGPSWARVGDAVQCGVHGATTVATGDAQLRIDGRAVARHGDFCACGCILISQRQIRSIIEHGRGFAVEHETGVPD</sequence>
<evidence type="ECO:0000256" key="1">
    <source>
        <dbReference type="SAM" id="MobiDB-lite"/>
    </source>
</evidence>
<dbReference type="InterPro" id="IPR008727">
    <property type="entry name" value="PAAR_motif"/>
</dbReference>
<dbReference type="CDD" id="cd14744">
    <property type="entry name" value="PAAR_CT_2"/>
    <property type="match status" value="1"/>
</dbReference>
<feature type="region of interest" description="Disordered" evidence="1">
    <location>
        <begin position="1"/>
        <end position="33"/>
    </location>
</feature>
<accession>A0AAU8MSN1</accession>
<protein>
    <submittedName>
        <fullName evidence="2">PAAR domain-containing protein</fullName>
    </submittedName>
</protein>
<dbReference type="AlphaFoldDB" id="A0AAU8MSN1"/>
<dbReference type="EMBL" id="CP159925">
    <property type="protein sequence ID" value="XCO73858.1"/>
    <property type="molecule type" value="Genomic_DNA"/>
</dbReference>
<reference evidence="2" key="1">
    <citation type="submission" date="2024-06" db="EMBL/GenBank/DDBJ databases">
        <authorList>
            <person name="Li S."/>
        </authorList>
    </citation>
    <scope>NUCLEOTIDE SEQUENCE</scope>
    <source>
        <strain evidence="2">SR10</strain>
    </source>
</reference>
<name>A0AAU8MSN1_9GAMM</name>
<proteinExistence type="predicted"/>
<dbReference type="RefSeq" id="WP_075575308.1">
    <property type="nucleotide sequence ID" value="NZ_CP159925.1"/>
</dbReference>
<evidence type="ECO:0000313" key="2">
    <source>
        <dbReference type="EMBL" id="XCO73858.1"/>
    </source>
</evidence>
<dbReference type="Gene3D" id="2.60.200.60">
    <property type="match status" value="1"/>
</dbReference>